<reference evidence="1 2" key="1">
    <citation type="submission" date="2018-08" db="EMBL/GenBank/DDBJ databases">
        <title>A genome reference for cultivated species of the human gut microbiota.</title>
        <authorList>
            <person name="Zou Y."/>
            <person name="Xue W."/>
            <person name="Luo G."/>
        </authorList>
    </citation>
    <scope>NUCLEOTIDE SEQUENCE [LARGE SCALE GENOMIC DNA]</scope>
    <source>
        <strain evidence="1 2">AF20-9LB</strain>
    </source>
</reference>
<proteinExistence type="predicted"/>
<organism evidence="1 2">
    <name type="scientific">Bacteroides ovatus</name>
    <dbReference type="NCBI Taxonomy" id="28116"/>
    <lineage>
        <taxon>Bacteria</taxon>
        <taxon>Pseudomonadati</taxon>
        <taxon>Bacteroidota</taxon>
        <taxon>Bacteroidia</taxon>
        <taxon>Bacteroidales</taxon>
        <taxon>Bacteroidaceae</taxon>
        <taxon>Bacteroides</taxon>
    </lineage>
</organism>
<dbReference type="EMBL" id="QRVZ01000024">
    <property type="protein sequence ID" value="RGS80378.1"/>
    <property type="molecule type" value="Genomic_DNA"/>
</dbReference>
<sequence>MLVRIKSLPLQRITMPLISGYFKPLMPVENMFAFTAVSTDGIERDLILTQSCQVETHPISAIKDIDPQRLMNVLCKSVIYLLGGNSEIGCTANLIEKE</sequence>
<name>A0A395VVQ1_BACOV</name>
<gene>
    <name evidence="1" type="ORF">DWX70_21705</name>
</gene>
<accession>A0A395VVQ1</accession>
<evidence type="ECO:0000313" key="1">
    <source>
        <dbReference type="EMBL" id="RGS80378.1"/>
    </source>
</evidence>
<dbReference type="Proteomes" id="UP000266492">
    <property type="component" value="Unassembled WGS sequence"/>
</dbReference>
<protein>
    <submittedName>
        <fullName evidence="1">Uncharacterized protein</fullName>
    </submittedName>
</protein>
<comment type="caution">
    <text evidence="1">The sequence shown here is derived from an EMBL/GenBank/DDBJ whole genome shotgun (WGS) entry which is preliminary data.</text>
</comment>
<evidence type="ECO:0000313" key="2">
    <source>
        <dbReference type="Proteomes" id="UP000266492"/>
    </source>
</evidence>
<dbReference type="AlphaFoldDB" id="A0A395VVQ1"/>